<evidence type="ECO:0000313" key="7">
    <source>
        <dbReference type="EMBL" id="EEH57736.1"/>
    </source>
</evidence>
<dbReference type="Pfam" id="PF03151">
    <property type="entry name" value="TPT"/>
    <property type="match status" value="1"/>
</dbReference>
<feature type="transmembrane region" description="Helical" evidence="5">
    <location>
        <begin position="157"/>
        <end position="179"/>
    </location>
</feature>
<dbReference type="GeneID" id="9683590"/>
<dbReference type="PANTHER" id="PTHR11132">
    <property type="entry name" value="SOLUTE CARRIER FAMILY 35"/>
    <property type="match status" value="1"/>
</dbReference>
<dbReference type="InterPro" id="IPR004853">
    <property type="entry name" value="Sugar_P_trans_dom"/>
</dbReference>
<dbReference type="Proteomes" id="UP000001876">
    <property type="component" value="Unassembled WGS sequence"/>
</dbReference>
<accession>C1MQM5</accession>
<evidence type="ECO:0000256" key="1">
    <source>
        <dbReference type="ARBA" id="ARBA00004141"/>
    </source>
</evidence>
<evidence type="ECO:0000259" key="6">
    <source>
        <dbReference type="Pfam" id="PF03151"/>
    </source>
</evidence>
<protein>
    <submittedName>
        <fullName evidence="7">Drug/Metabolite transporter superfamily</fullName>
    </submittedName>
</protein>
<comment type="subcellular location">
    <subcellularLocation>
        <location evidence="1">Membrane</location>
        <topology evidence="1">Multi-pass membrane protein</topology>
    </subcellularLocation>
</comment>
<feature type="transmembrane region" description="Helical" evidence="5">
    <location>
        <begin position="12"/>
        <end position="28"/>
    </location>
</feature>
<dbReference type="GO" id="GO:0016020">
    <property type="term" value="C:membrane"/>
    <property type="evidence" value="ECO:0007669"/>
    <property type="project" value="UniProtKB-SubCell"/>
</dbReference>
<keyword evidence="4 5" id="KW-0472">Membrane</keyword>
<evidence type="ECO:0000256" key="4">
    <source>
        <dbReference type="ARBA" id="ARBA00023136"/>
    </source>
</evidence>
<keyword evidence="8" id="KW-1185">Reference proteome</keyword>
<feature type="transmembrane region" description="Helical" evidence="5">
    <location>
        <begin position="262"/>
        <end position="281"/>
    </location>
</feature>
<evidence type="ECO:0000256" key="2">
    <source>
        <dbReference type="ARBA" id="ARBA00022692"/>
    </source>
</evidence>
<evidence type="ECO:0000256" key="3">
    <source>
        <dbReference type="ARBA" id="ARBA00022989"/>
    </source>
</evidence>
<dbReference type="InterPro" id="IPR050186">
    <property type="entry name" value="TPT_transporter"/>
</dbReference>
<dbReference type="KEGG" id="mpp:MICPUCDRAFT_57345"/>
<dbReference type="eggNOG" id="KOG1441">
    <property type="taxonomic scope" value="Eukaryota"/>
</dbReference>
<proteinExistence type="predicted"/>
<feature type="transmembrane region" description="Helical" evidence="5">
    <location>
        <begin position="40"/>
        <end position="60"/>
    </location>
</feature>
<feature type="transmembrane region" description="Helical" evidence="5">
    <location>
        <begin position="134"/>
        <end position="151"/>
    </location>
</feature>
<feature type="transmembrane region" description="Helical" evidence="5">
    <location>
        <begin position="230"/>
        <end position="250"/>
    </location>
</feature>
<dbReference type="EMBL" id="GG663738">
    <property type="protein sequence ID" value="EEH57736.1"/>
    <property type="molecule type" value="Genomic_DNA"/>
</dbReference>
<gene>
    <name evidence="7" type="ORF">MICPUCDRAFT_57345</name>
</gene>
<feature type="transmembrane region" description="Helical" evidence="5">
    <location>
        <begin position="81"/>
        <end position="100"/>
    </location>
</feature>
<dbReference type="OMA" id="MEWVLHS"/>
<keyword evidence="3 5" id="KW-1133">Transmembrane helix</keyword>
<name>C1MQM5_MICPC</name>
<dbReference type="OrthoDB" id="5547497at2759"/>
<sequence length="321" mass="34447">MENAYGKRTTDAFAWTLNISTSVAIVMANKQLMGTAGHGFVFATTLCGLHFACTSGIRFLDGKNENNRADGSAMMVPPREIFLFVVVAIASIVALNFSLMLNTIGFYQVCKLAQIPTMCLLEAIFLGRQFGRKTIQAILIVLVGVGVATVSDMEMNFAGTVAALIGVSCTSAQQIAVSYLQKKHSVSSNFLLAKTSPYMAAAMLGLGPFLDRIVVNEWVTEYEWTEGAVVFLAASCALAVLVNISSFMCIGRFSAVSFQVIGHVKTVLVFFFGFVCFSAPITHRNILGCSLAVMGMIYYSRVQLAEKAQAASRGGALGEKA</sequence>
<reference evidence="7 8" key="1">
    <citation type="journal article" date="2009" name="Science">
        <title>Green evolution and dynamic adaptations revealed by genomes of the marine picoeukaryotes Micromonas.</title>
        <authorList>
            <person name="Worden A.Z."/>
            <person name="Lee J.H."/>
            <person name="Mock T."/>
            <person name="Rouze P."/>
            <person name="Simmons M.P."/>
            <person name="Aerts A.L."/>
            <person name="Allen A.E."/>
            <person name="Cuvelier M.L."/>
            <person name="Derelle E."/>
            <person name="Everett M.V."/>
            <person name="Foulon E."/>
            <person name="Grimwood J."/>
            <person name="Gundlach H."/>
            <person name="Henrissat B."/>
            <person name="Napoli C."/>
            <person name="McDonald S.M."/>
            <person name="Parker M.S."/>
            <person name="Rombauts S."/>
            <person name="Salamov A."/>
            <person name="Von Dassow P."/>
            <person name="Badger J.H."/>
            <person name="Coutinho P.M."/>
            <person name="Demir E."/>
            <person name="Dubchak I."/>
            <person name="Gentemann C."/>
            <person name="Eikrem W."/>
            <person name="Gready J.E."/>
            <person name="John U."/>
            <person name="Lanier W."/>
            <person name="Lindquist E.A."/>
            <person name="Lucas S."/>
            <person name="Mayer K.F."/>
            <person name="Moreau H."/>
            <person name="Not F."/>
            <person name="Otillar R."/>
            <person name="Panaud O."/>
            <person name="Pangilinan J."/>
            <person name="Paulsen I."/>
            <person name="Piegu B."/>
            <person name="Poliakov A."/>
            <person name="Robbens S."/>
            <person name="Schmutz J."/>
            <person name="Toulza E."/>
            <person name="Wyss T."/>
            <person name="Zelensky A."/>
            <person name="Zhou K."/>
            <person name="Armbrust E.V."/>
            <person name="Bhattacharya D."/>
            <person name="Goodenough U.W."/>
            <person name="Van de Peer Y."/>
            <person name="Grigoriev I.V."/>
        </authorList>
    </citation>
    <scope>NUCLEOTIDE SEQUENCE [LARGE SCALE GENOMIC DNA]</scope>
    <source>
        <strain evidence="7 8">CCMP1545</strain>
    </source>
</reference>
<keyword evidence="2 5" id="KW-0812">Transmembrane</keyword>
<feature type="domain" description="Sugar phosphate transporter" evidence="6">
    <location>
        <begin position="77"/>
        <end position="300"/>
    </location>
</feature>
<evidence type="ECO:0000256" key="5">
    <source>
        <dbReference type="SAM" id="Phobius"/>
    </source>
</evidence>
<feature type="transmembrane region" description="Helical" evidence="5">
    <location>
        <begin position="191"/>
        <end position="210"/>
    </location>
</feature>
<dbReference type="RefSeq" id="XP_003057785.1">
    <property type="nucleotide sequence ID" value="XM_003057739.1"/>
</dbReference>
<dbReference type="AlphaFoldDB" id="C1MQM5"/>
<evidence type="ECO:0000313" key="8">
    <source>
        <dbReference type="Proteomes" id="UP000001876"/>
    </source>
</evidence>
<organism evidence="8">
    <name type="scientific">Micromonas pusilla (strain CCMP1545)</name>
    <name type="common">Picoplanktonic green alga</name>
    <dbReference type="NCBI Taxonomy" id="564608"/>
    <lineage>
        <taxon>Eukaryota</taxon>
        <taxon>Viridiplantae</taxon>
        <taxon>Chlorophyta</taxon>
        <taxon>Mamiellophyceae</taxon>
        <taxon>Mamiellales</taxon>
        <taxon>Mamiellaceae</taxon>
        <taxon>Micromonas</taxon>
    </lineage>
</organism>